<organism evidence="2 3">
    <name type="scientific">Candidatus Borkfalkia avicola</name>
    <dbReference type="NCBI Taxonomy" id="2838503"/>
    <lineage>
        <taxon>Bacteria</taxon>
        <taxon>Bacillati</taxon>
        <taxon>Bacillota</taxon>
        <taxon>Clostridia</taxon>
        <taxon>Christensenellales</taxon>
        <taxon>Christensenellaceae</taxon>
        <taxon>Candidatus Borkfalkia</taxon>
    </lineage>
</organism>
<dbReference type="Gene3D" id="1.10.260.40">
    <property type="entry name" value="lambda repressor-like DNA-binding domains"/>
    <property type="match status" value="1"/>
</dbReference>
<feature type="domain" description="HTH cro/C1-type" evidence="1">
    <location>
        <begin position="14"/>
        <end position="73"/>
    </location>
</feature>
<dbReference type="GO" id="GO:0003677">
    <property type="term" value="F:DNA binding"/>
    <property type="evidence" value="ECO:0007669"/>
    <property type="project" value="InterPro"/>
</dbReference>
<name>A0A9D2D5U3_9FIRM</name>
<dbReference type="InterPro" id="IPR001387">
    <property type="entry name" value="Cro/C1-type_HTH"/>
</dbReference>
<dbReference type="CDD" id="cd00093">
    <property type="entry name" value="HTH_XRE"/>
    <property type="match status" value="1"/>
</dbReference>
<proteinExistence type="predicted"/>
<accession>A0A9D2D5U3</accession>
<reference evidence="2" key="2">
    <citation type="submission" date="2021-04" db="EMBL/GenBank/DDBJ databases">
        <authorList>
            <person name="Gilroy R."/>
        </authorList>
    </citation>
    <scope>NUCLEOTIDE SEQUENCE</scope>
    <source>
        <strain evidence="2">CHK192-19661</strain>
    </source>
</reference>
<dbReference type="InterPro" id="IPR010982">
    <property type="entry name" value="Lambda_DNA-bd_dom_sf"/>
</dbReference>
<evidence type="ECO:0000313" key="2">
    <source>
        <dbReference type="EMBL" id="HIZ09187.1"/>
    </source>
</evidence>
<dbReference type="PROSITE" id="PS50943">
    <property type="entry name" value="HTH_CROC1"/>
    <property type="match status" value="1"/>
</dbReference>
<gene>
    <name evidence="2" type="ORF">H9726_01740</name>
</gene>
<dbReference type="Proteomes" id="UP000824025">
    <property type="component" value="Unassembled WGS sequence"/>
</dbReference>
<sequence>MQKLRPDLDIGKNIQALRRKCGYTQEQVLAKMQLAGIPISKSSYAKIETNRLNIKVSELVALKNILKCGYDDFFLPCEAEMKED</sequence>
<protein>
    <submittedName>
        <fullName evidence="2">Helix-turn-helix domain-containing protein</fullName>
    </submittedName>
</protein>
<reference evidence="2" key="1">
    <citation type="journal article" date="2021" name="PeerJ">
        <title>Extensive microbial diversity within the chicken gut microbiome revealed by metagenomics and culture.</title>
        <authorList>
            <person name="Gilroy R."/>
            <person name="Ravi A."/>
            <person name="Getino M."/>
            <person name="Pursley I."/>
            <person name="Horton D.L."/>
            <person name="Alikhan N.F."/>
            <person name="Baker D."/>
            <person name="Gharbi K."/>
            <person name="Hall N."/>
            <person name="Watson M."/>
            <person name="Adriaenssens E.M."/>
            <person name="Foster-Nyarko E."/>
            <person name="Jarju S."/>
            <person name="Secka A."/>
            <person name="Antonio M."/>
            <person name="Oren A."/>
            <person name="Chaudhuri R.R."/>
            <person name="La Ragione R."/>
            <person name="Hildebrand F."/>
            <person name="Pallen M.J."/>
        </authorList>
    </citation>
    <scope>NUCLEOTIDE SEQUENCE</scope>
    <source>
        <strain evidence="2">CHK192-19661</strain>
    </source>
</reference>
<dbReference type="Pfam" id="PF01381">
    <property type="entry name" value="HTH_3"/>
    <property type="match status" value="1"/>
</dbReference>
<dbReference type="SUPFAM" id="SSF47413">
    <property type="entry name" value="lambda repressor-like DNA-binding domains"/>
    <property type="match status" value="1"/>
</dbReference>
<evidence type="ECO:0000259" key="1">
    <source>
        <dbReference type="PROSITE" id="PS50943"/>
    </source>
</evidence>
<dbReference type="EMBL" id="DXCF01000005">
    <property type="protein sequence ID" value="HIZ09187.1"/>
    <property type="molecule type" value="Genomic_DNA"/>
</dbReference>
<comment type="caution">
    <text evidence="2">The sequence shown here is derived from an EMBL/GenBank/DDBJ whole genome shotgun (WGS) entry which is preliminary data.</text>
</comment>
<dbReference type="AlphaFoldDB" id="A0A9D2D5U3"/>
<evidence type="ECO:0000313" key="3">
    <source>
        <dbReference type="Proteomes" id="UP000824025"/>
    </source>
</evidence>